<evidence type="ECO:0000259" key="4">
    <source>
        <dbReference type="PROSITE" id="PS50937"/>
    </source>
</evidence>
<evidence type="ECO:0000256" key="1">
    <source>
        <dbReference type="ARBA" id="ARBA00023015"/>
    </source>
</evidence>
<dbReference type="PROSITE" id="PS50937">
    <property type="entry name" value="HTH_MERR_2"/>
    <property type="match status" value="1"/>
</dbReference>
<dbReference type="SMART" id="SM00422">
    <property type="entry name" value="HTH_MERR"/>
    <property type="match status" value="1"/>
</dbReference>
<dbReference type="EMBL" id="CCSF01000001">
    <property type="protein sequence ID" value="CDZ94457.1"/>
    <property type="molecule type" value="Genomic_DNA"/>
</dbReference>
<dbReference type="Pfam" id="PF13411">
    <property type="entry name" value="MerR_1"/>
    <property type="match status" value="1"/>
</dbReference>
<keyword evidence="6" id="KW-1185">Reference proteome</keyword>
<keyword evidence="2" id="KW-0238">DNA-binding</keyword>
<dbReference type="OrthoDB" id="9800334at2"/>
<protein>
    <submittedName>
        <fullName evidence="5">Putative MerR family regulatory protein</fullName>
    </submittedName>
</protein>
<organism evidence="5 6">
    <name type="scientific">Pseudomonas saudiphocaensis</name>
    <dbReference type="NCBI Taxonomy" id="1499686"/>
    <lineage>
        <taxon>Bacteria</taxon>
        <taxon>Pseudomonadati</taxon>
        <taxon>Pseudomonadota</taxon>
        <taxon>Gammaproteobacteria</taxon>
        <taxon>Pseudomonadales</taxon>
        <taxon>Pseudomonadaceae</taxon>
        <taxon>Pseudomonas</taxon>
    </lineage>
</organism>
<feature type="domain" description="HTH merR-type" evidence="4">
    <location>
        <begin position="12"/>
        <end position="81"/>
    </location>
</feature>
<dbReference type="InterPro" id="IPR009061">
    <property type="entry name" value="DNA-bd_dom_put_sf"/>
</dbReference>
<dbReference type="CDD" id="cd01104">
    <property type="entry name" value="HTH_MlrA-CarA"/>
    <property type="match status" value="1"/>
</dbReference>
<dbReference type="GO" id="GO:0003700">
    <property type="term" value="F:DNA-binding transcription factor activity"/>
    <property type="evidence" value="ECO:0007669"/>
    <property type="project" value="InterPro"/>
</dbReference>
<evidence type="ECO:0000256" key="3">
    <source>
        <dbReference type="ARBA" id="ARBA00023163"/>
    </source>
</evidence>
<dbReference type="InterPro" id="IPR036594">
    <property type="entry name" value="Meth_synthase_dom"/>
</dbReference>
<sequence>MTAPGSQQPAGLLSIREIAHLTGVSPATLRAWERRYGLLQPQRTAKGHRLYSDEHIARILQVLVRLGQGAAISQVKRLLQDPQHTLVQDYSQWDGQRQQWLSHIEQLDERALDGCFNQAQAHYPSETLCQHLLWPILEQLRLRWNSQPGTRAEQVFFLSWLRSKLGARVYHGNRLLDGPPLLMLNLSDQVMEPGLWLCAWLASNRGRPVRVLDWSMPATELSQAIRRIGPCAVLLYTNQMLATGYLQQLFNAVDCPQLLCGHAVSIHHAELVDLPDLHLAEDPLAAMQRLHCLDLLDHR</sequence>
<keyword evidence="3" id="KW-0804">Transcription</keyword>
<evidence type="ECO:0000313" key="6">
    <source>
        <dbReference type="Proteomes" id="UP000053902"/>
    </source>
</evidence>
<dbReference type="HOGENOM" id="CLU_045945_3_1_6"/>
<proteinExistence type="predicted"/>
<dbReference type="RefSeq" id="WP_037023707.1">
    <property type="nucleotide sequence ID" value="NZ_CCSF01000001.1"/>
</dbReference>
<dbReference type="Gene3D" id="1.10.1660.10">
    <property type="match status" value="1"/>
</dbReference>
<dbReference type="Proteomes" id="UP000053902">
    <property type="component" value="Unassembled WGS sequence"/>
</dbReference>
<dbReference type="SUPFAM" id="SSF46955">
    <property type="entry name" value="Putative DNA-binding domain"/>
    <property type="match status" value="1"/>
</dbReference>
<dbReference type="eggNOG" id="COG0789">
    <property type="taxonomic scope" value="Bacteria"/>
</dbReference>
<dbReference type="STRING" id="1499686.BN1079_01778"/>
<dbReference type="InterPro" id="IPR000551">
    <property type="entry name" value="MerR-type_HTH_dom"/>
</dbReference>
<keyword evidence="1" id="KW-0805">Transcription regulation</keyword>
<dbReference type="Gene3D" id="1.10.1240.10">
    <property type="entry name" value="Methionine synthase domain"/>
    <property type="match status" value="1"/>
</dbReference>
<dbReference type="PANTHER" id="PTHR30204:SF67">
    <property type="entry name" value="HTH-TYPE TRANSCRIPTIONAL REGULATOR MLRA-RELATED"/>
    <property type="match status" value="1"/>
</dbReference>
<dbReference type="AlphaFoldDB" id="A0A078LVZ7"/>
<dbReference type="PANTHER" id="PTHR30204">
    <property type="entry name" value="REDOX-CYCLING DRUG-SENSING TRANSCRIPTIONAL ACTIVATOR SOXR"/>
    <property type="match status" value="1"/>
</dbReference>
<gene>
    <name evidence="5" type="ORF">BN1079_01778</name>
</gene>
<reference evidence="5 6" key="1">
    <citation type="submission" date="2014-07" db="EMBL/GenBank/DDBJ databases">
        <authorList>
            <person name="Urmite Genomes Urmite Genomes"/>
        </authorList>
    </citation>
    <scope>NUCLEOTIDE SEQUENCE [LARGE SCALE GENOMIC DNA]</scope>
    <source>
        <strain evidence="5 6">20_BN</strain>
    </source>
</reference>
<name>A0A078LVZ7_9PSED</name>
<dbReference type="GO" id="GO:0003677">
    <property type="term" value="F:DNA binding"/>
    <property type="evidence" value="ECO:0007669"/>
    <property type="project" value="UniProtKB-KW"/>
</dbReference>
<evidence type="ECO:0000256" key="2">
    <source>
        <dbReference type="ARBA" id="ARBA00023125"/>
    </source>
</evidence>
<accession>A0A078LVZ7</accession>
<dbReference type="InterPro" id="IPR047057">
    <property type="entry name" value="MerR_fam"/>
</dbReference>
<evidence type="ECO:0000313" key="5">
    <source>
        <dbReference type="EMBL" id="CDZ94457.1"/>
    </source>
</evidence>